<evidence type="ECO:0000259" key="4">
    <source>
        <dbReference type="PROSITE" id="PS50102"/>
    </source>
</evidence>
<feature type="compositionally biased region" description="Pro residues" evidence="3">
    <location>
        <begin position="366"/>
        <end position="386"/>
    </location>
</feature>
<organism evidence="5 6">
    <name type="scientific">Sporothrix curviconia</name>
    <dbReference type="NCBI Taxonomy" id="1260050"/>
    <lineage>
        <taxon>Eukaryota</taxon>
        <taxon>Fungi</taxon>
        <taxon>Dikarya</taxon>
        <taxon>Ascomycota</taxon>
        <taxon>Pezizomycotina</taxon>
        <taxon>Sordariomycetes</taxon>
        <taxon>Sordariomycetidae</taxon>
        <taxon>Ophiostomatales</taxon>
        <taxon>Ophiostomataceae</taxon>
        <taxon>Sporothrix</taxon>
    </lineage>
</organism>
<accession>A0ABP0B7M7</accession>
<evidence type="ECO:0000313" key="5">
    <source>
        <dbReference type="EMBL" id="CAK7215542.1"/>
    </source>
</evidence>
<dbReference type="SUPFAM" id="SSF54928">
    <property type="entry name" value="RNA-binding domain, RBD"/>
    <property type="match status" value="3"/>
</dbReference>
<sequence>MATSIPSKKEAVAASSSTSDDATTTTVEESSRVFIKNLPPNITDDQLRKHFSGGNRHITDLKLIARRRIAFIGYRSPEEAKDAVRYFNRSFIRMSKLSVEVAKPISDPTLPTAYKMRRLHELHAPAAAEAEAAPAAALADEEANSKKRKREDLDVAANPKLREFLDVMQPQTKGFSSTADVTSSMGAGAYGLPEAPNPDEARQMAALADAEMESENEEEYQSISTKKAKTAQSQKDGLGAEPATADAGWPRVTAITATAIEEEEEEKKEEKQRPAQEEVLVSLQPKLDASATDDDWLRSRTNRLLDLVDPSELPAPQQVVTVPVAPAPAAAAAAAQPETTKEDEEMADADADKAKEDEHDNYENPIRPPAPVAATPAAPPAPPAAPLSPEEQIRKTSRLFVRNLPYDATEAQIQKYFAAFGTVQEVQLPVTKSGANKGYAMVLFASSDVALAAFHNADGKTFQGRILHILPAKAKKTASSAAELDEFTLAKLPLKQQRLLRKKADAASSTFSWNALFMTQDAVNAAMAERLGVSKSEMLDPTSSDEAVRQAVRQTSIIEETKDYFESNGVDLEAFKASTKRGDACILVKNFAHGTASQELRKMFEEYGPVVRVLMPPSGTLAIVQFAQAAHGRLAYSKLAYRRVNETVLMLEKCPDNLLSNSASNMLDTSAAAVAAAGETGKKKLVASDLLEGKQEEAAAEEETAAAADGTKTTSSLFVRNLNFTTTTEQLAALFSPLAGFVAARVKTKPDPKKPGQTLSMGYGFVEFRTKADAAGACQAMDGHILQGHTLTVKASHRGTQDAAAEQREADQAKKLAANRGGKLIIKNIPFEASRTDLRKLLGTYGQLKAVRMPKKFSNTTRGYAFAEFVTAREAAAAMTALRNTHLLGRRLVIEFAEAEAVDAEEEIAKMQKKVGSQMDSLAMQQLATSRSHRTKVTIGDEEEEQL</sequence>
<feature type="domain" description="RRM" evidence="4">
    <location>
        <begin position="822"/>
        <end position="899"/>
    </location>
</feature>
<name>A0ABP0B7M7_9PEZI</name>
<protein>
    <submittedName>
        <fullName evidence="5">Multiple RNA-binding domain-containing protein 1</fullName>
    </submittedName>
</protein>
<keyword evidence="6" id="KW-1185">Reference proteome</keyword>
<feature type="region of interest" description="Disordered" evidence="3">
    <location>
        <begin position="1"/>
        <end position="28"/>
    </location>
</feature>
<feature type="compositionally biased region" description="Polar residues" evidence="3">
    <location>
        <begin position="221"/>
        <end position="235"/>
    </location>
</feature>
<feature type="compositionally biased region" description="Basic and acidic residues" evidence="3">
    <location>
        <begin position="350"/>
        <end position="362"/>
    </location>
</feature>
<feature type="region of interest" description="Disordered" evidence="3">
    <location>
        <begin position="136"/>
        <end position="155"/>
    </location>
</feature>
<dbReference type="Proteomes" id="UP001642405">
    <property type="component" value="Unassembled WGS sequence"/>
</dbReference>
<dbReference type="PANTHER" id="PTHR23003:SF58">
    <property type="entry name" value="RNA-BINDING PROTEIN 19-LIKE PROTEIN-RELATED"/>
    <property type="match status" value="1"/>
</dbReference>
<dbReference type="InterPro" id="IPR050374">
    <property type="entry name" value="RRT5_SRSF_SR"/>
</dbReference>
<evidence type="ECO:0000256" key="2">
    <source>
        <dbReference type="PROSITE-ProRule" id="PRU00176"/>
    </source>
</evidence>
<dbReference type="InterPro" id="IPR035979">
    <property type="entry name" value="RBD_domain_sf"/>
</dbReference>
<dbReference type="EMBL" id="CAWUHB010000010">
    <property type="protein sequence ID" value="CAK7215542.1"/>
    <property type="molecule type" value="Genomic_DNA"/>
</dbReference>
<evidence type="ECO:0000313" key="6">
    <source>
        <dbReference type="Proteomes" id="UP001642405"/>
    </source>
</evidence>
<dbReference type="SMART" id="SM00360">
    <property type="entry name" value="RRM"/>
    <property type="match status" value="5"/>
</dbReference>
<evidence type="ECO:0000256" key="1">
    <source>
        <dbReference type="ARBA" id="ARBA00022884"/>
    </source>
</evidence>
<dbReference type="Pfam" id="PF00076">
    <property type="entry name" value="RRM_1"/>
    <property type="match status" value="5"/>
</dbReference>
<feature type="region of interest" description="Disordered" evidence="3">
    <location>
        <begin position="926"/>
        <end position="947"/>
    </location>
</feature>
<dbReference type="PROSITE" id="PS50102">
    <property type="entry name" value="RRM"/>
    <property type="match status" value="5"/>
</dbReference>
<dbReference type="Gene3D" id="3.30.70.330">
    <property type="match status" value="5"/>
</dbReference>
<feature type="domain" description="RRM" evidence="4">
    <location>
        <begin position="584"/>
        <end position="656"/>
    </location>
</feature>
<feature type="domain" description="RRM" evidence="4">
    <location>
        <begin position="31"/>
        <end position="104"/>
    </location>
</feature>
<feature type="compositionally biased region" description="Low complexity" evidence="3">
    <location>
        <begin position="12"/>
        <end position="28"/>
    </location>
</feature>
<dbReference type="InterPro" id="IPR000504">
    <property type="entry name" value="RRM_dom"/>
</dbReference>
<feature type="domain" description="RRM" evidence="4">
    <location>
        <begin position="397"/>
        <end position="474"/>
    </location>
</feature>
<dbReference type="InterPro" id="IPR012677">
    <property type="entry name" value="Nucleotide-bd_a/b_plait_sf"/>
</dbReference>
<evidence type="ECO:0000256" key="3">
    <source>
        <dbReference type="SAM" id="MobiDB-lite"/>
    </source>
</evidence>
<feature type="compositionally biased region" description="Polar residues" evidence="3">
    <location>
        <begin position="173"/>
        <end position="185"/>
    </location>
</feature>
<feature type="region of interest" description="Disordered" evidence="3">
    <location>
        <begin position="330"/>
        <end position="391"/>
    </location>
</feature>
<keyword evidence="1 2" id="KW-0694">RNA-binding</keyword>
<dbReference type="PANTHER" id="PTHR23003">
    <property type="entry name" value="RNA RECOGNITION MOTIF RRM DOMAIN CONTAINING PROTEIN"/>
    <property type="match status" value="1"/>
</dbReference>
<reference evidence="5 6" key="1">
    <citation type="submission" date="2024-01" db="EMBL/GenBank/DDBJ databases">
        <authorList>
            <person name="Allen C."/>
            <person name="Tagirdzhanova G."/>
        </authorList>
    </citation>
    <scope>NUCLEOTIDE SEQUENCE [LARGE SCALE GENOMIC DNA]</scope>
</reference>
<feature type="region of interest" description="Disordered" evidence="3">
    <location>
        <begin position="173"/>
        <end position="251"/>
    </location>
</feature>
<proteinExistence type="predicted"/>
<feature type="compositionally biased region" description="Acidic residues" evidence="3">
    <location>
        <begin position="210"/>
        <end position="220"/>
    </location>
</feature>
<gene>
    <name evidence="5" type="primary">MRD1</name>
    <name evidence="5" type="ORF">SCUCBS95973_002510</name>
</gene>
<feature type="domain" description="RRM" evidence="4">
    <location>
        <begin position="715"/>
        <end position="798"/>
    </location>
</feature>
<comment type="caution">
    <text evidence="5">The sequence shown here is derived from an EMBL/GenBank/DDBJ whole genome shotgun (WGS) entry which is preliminary data.</text>
</comment>